<sequence length="331" mass="36031">MKKDKGENVKVEFQFADGSSVTTSVQWVAPEDGWKYMVFDLNNPPAPVPTKDIAKPSIFKVEEQGNLVSMISELTIGNEDFTQYESPKVSAQFYLVDKSGEEIPFGEEYNADIFTGSLTYSVAPSVTEPVMKAGTYYAKVVWVFPFGGNDRVTEMLTSQESITITEEELPRPDPEFVATIDASSETPEQISLTSYISVANEDEVGAIDLPAATCVFQYAVVDGAVDDDTVWSVYGDGEVDAGYASITGRIDAGTYVFRAVWDFAGNQIFSVASEPVTVEENRPTAVMETEDLVVLSAAGRIYAEGEFAIVNRIGQDVTADKTMGTCEVCIS</sequence>
<organism evidence="1 2">
    <name type="scientific">Candidatus Enterocola intestinipullorum</name>
    <dbReference type="NCBI Taxonomy" id="2840783"/>
    <lineage>
        <taxon>Bacteria</taxon>
        <taxon>Pseudomonadati</taxon>
        <taxon>Bacteroidota</taxon>
        <taxon>Bacteroidia</taxon>
        <taxon>Bacteroidales</taxon>
        <taxon>Candidatus Enterocola</taxon>
    </lineage>
</organism>
<evidence type="ECO:0000313" key="1">
    <source>
        <dbReference type="EMBL" id="MBO8447637.1"/>
    </source>
</evidence>
<accession>A0A9D9EI14</accession>
<gene>
    <name evidence="1" type="ORF">IAC32_07850</name>
</gene>
<dbReference type="Proteomes" id="UP000823637">
    <property type="component" value="Unassembled WGS sequence"/>
</dbReference>
<name>A0A9D9EI14_9BACT</name>
<comment type="caution">
    <text evidence="1">The sequence shown here is derived from an EMBL/GenBank/DDBJ whole genome shotgun (WGS) entry which is preliminary data.</text>
</comment>
<reference evidence="1" key="1">
    <citation type="submission" date="2020-10" db="EMBL/GenBank/DDBJ databases">
        <authorList>
            <person name="Gilroy R."/>
        </authorList>
    </citation>
    <scope>NUCLEOTIDE SEQUENCE</scope>
    <source>
        <strain evidence="1">D3-1215</strain>
    </source>
</reference>
<evidence type="ECO:0000313" key="2">
    <source>
        <dbReference type="Proteomes" id="UP000823637"/>
    </source>
</evidence>
<dbReference type="EMBL" id="JADIMR010000119">
    <property type="protein sequence ID" value="MBO8447637.1"/>
    <property type="molecule type" value="Genomic_DNA"/>
</dbReference>
<proteinExistence type="predicted"/>
<dbReference type="AlphaFoldDB" id="A0A9D9EI14"/>
<protein>
    <submittedName>
        <fullName evidence="1">Uncharacterized protein</fullName>
    </submittedName>
</protein>
<reference evidence="1" key="2">
    <citation type="journal article" date="2021" name="PeerJ">
        <title>Extensive microbial diversity within the chicken gut microbiome revealed by metagenomics and culture.</title>
        <authorList>
            <person name="Gilroy R."/>
            <person name="Ravi A."/>
            <person name="Getino M."/>
            <person name="Pursley I."/>
            <person name="Horton D.L."/>
            <person name="Alikhan N.F."/>
            <person name="Baker D."/>
            <person name="Gharbi K."/>
            <person name="Hall N."/>
            <person name="Watson M."/>
            <person name="Adriaenssens E.M."/>
            <person name="Foster-Nyarko E."/>
            <person name="Jarju S."/>
            <person name="Secka A."/>
            <person name="Antonio M."/>
            <person name="Oren A."/>
            <person name="Chaudhuri R.R."/>
            <person name="La Ragione R."/>
            <person name="Hildebrand F."/>
            <person name="Pallen M.J."/>
        </authorList>
    </citation>
    <scope>NUCLEOTIDE SEQUENCE</scope>
    <source>
        <strain evidence="1">D3-1215</strain>
    </source>
</reference>